<dbReference type="InterPro" id="IPR029153">
    <property type="entry name" value="CPG4"/>
</dbReference>
<evidence type="ECO:0000313" key="4">
    <source>
        <dbReference type="Proteomes" id="UP000252519"/>
    </source>
</evidence>
<evidence type="ECO:0000256" key="1">
    <source>
        <dbReference type="SAM" id="SignalP"/>
    </source>
</evidence>
<feature type="chain" id="PRO_5016894052" description="Chondroitin proteoglycan 4 domain-containing protein" evidence="1">
    <location>
        <begin position="16"/>
        <end position="247"/>
    </location>
</feature>
<dbReference type="OrthoDB" id="5819135at2759"/>
<dbReference type="PANTHER" id="PTHR37442">
    <property type="entry name" value="F18A1.7 PROTEIN-RELATED"/>
    <property type="match status" value="1"/>
</dbReference>
<feature type="domain" description="Chondroitin proteoglycan 4" evidence="2">
    <location>
        <begin position="42"/>
        <end position="134"/>
    </location>
</feature>
<reference evidence="3 4" key="1">
    <citation type="submission" date="2014-10" db="EMBL/GenBank/DDBJ databases">
        <title>Draft genome of the hookworm Ancylostoma caninum.</title>
        <authorList>
            <person name="Mitreva M."/>
        </authorList>
    </citation>
    <scope>NUCLEOTIDE SEQUENCE [LARGE SCALE GENOMIC DNA]</scope>
    <source>
        <strain evidence="3 4">Baltimore</strain>
    </source>
</reference>
<keyword evidence="1" id="KW-0732">Signal</keyword>
<evidence type="ECO:0000259" key="2">
    <source>
        <dbReference type="Pfam" id="PF15481"/>
    </source>
</evidence>
<dbReference type="InterPro" id="IPR053123">
    <property type="entry name" value="CPG4-like"/>
</dbReference>
<keyword evidence="4" id="KW-1185">Reference proteome</keyword>
<dbReference type="AlphaFoldDB" id="A0A368H4J8"/>
<dbReference type="Proteomes" id="UP000252519">
    <property type="component" value="Unassembled WGS sequence"/>
</dbReference>
<proteinExistence type="predicted"/>
<organism evidence="3 4">
    <name type="scientific">Ancylostoma caninum</name>
    <name type="common">Dog hookworm</name>
    <dbReference type="NCBI Taxonomy" id="29170"/>
    <lineage>
        <taxon>Eukaryota</taxon>
        <taxon>Metazoa</taxon>
        <taxon>Ecdysozoa</taxon>
        <taxon>Nematoda</taxon>
        <taxon>Chromadorea</taxon>
        <taxon>Rhabditida</taxon>
        <taxon>Rhabditina</taxon>
        <taxon>Rhabditomorpha</taxon>
        <taxon>Strongyloidea</taxon>
        <taxon>Ancylostomatidae</taxon>
        <taxon>Ancylostomatinae</taxon>
        <taxon>Ancylostoma</taxon>
    </lineage>
</organism>
<dbReference type="Pfam" id="PF15481">
    <property type="entry name" value="CPG4"/>
    <property type="match status" value="1"/>
</dbReference>
<gene>
    <name evidence="3" type="ORF">ANCCAN_03182</name>
</gene>
<sequence length="247" mass="27399">MQIYLLGLLFPLAFAKMEPNGGNIALNFNSDLLMRAMGVPVCVRKCIDPFLDEVAVLWHMRAIAQNARKLCRSHTTALECLNRSPSCDAHKLFKTATGTVEKMCGERAHLFEKMRPCLEKNGDIPAQICDAKCHGRANLTAFMNHPAIVRAAKMGGNIMAVSEHLGGLCSSLHCELPCVTLEANKVCPLSGWLTLDILLQPLESVADLLLNASPTLKDFIEKKMDKRCHFALQKSELLRLRKGQFKN</sequence>
<dbReference type="PANTHER" id="PTHR37442:SF1">
    <property type="entry name" value="CHONDROITIN PROTEOGLYCAN 4 DOMAIN-CONTAINING PROTEIN"/>
    <property type="match status" value="1"/>
</dbReference>
<accession>A0A368H4J8</accession>
<dbReference type="EMBL" id="JOJR01000021">
    <property type="protein sequence ID" value="RCN50569.1"/>
    <property type="molecule type" value="Genomic_DNA"/>
</dbReference>
<feature type="signal peptide" evidence="1">
    <location>
        <begin position="1"/>
        <end position="15"/>
    </location>
</feature>
<dbReference type="STRING" id="29170.A0A368H4J8"/>
<comment type="caution">
    <text evidence="3">The sequence shown here is derived from an EMBL/GenBank/DDBJ whole genome shotgun (WGS) entry which is preliminary data.</text>
</comment>
<evidence type="ECO:0000313" key="3">
    <source>
        <dbReference type="EMBL" id="RCN50569.1"/>
    </source>
</evidence>
<protein>
    <recommendedName>
        <fullName evidence="2">Chondroitin proteoglycan 4 domain-containing protein</fullName>
    </recommendedName>
</protein>
<name>A0A368H4J8_ANCCA</name>